<feature type="transmembrane region" description="Helical" evidence="10">
    <location>
        <begin position="213"/>
        <end position="241"/>
    </location>
</feature>
<dbReference type="InterPro" id="IPR036739">
    <property type="entry name" value="SLC41_membr_dom_sf"/>
</dbReference>
<evidence type="ECO:0000313" key="13">
    <source>
        <dbReference type="Proteomes" id="UP000053477"/>
    </source>
</evidence>
<dbReference type="SUPFAM" id="SSF161093">
    <property type="entry name" value="MgtE membrane domain-like"/>
    <property type="match status" value="2"/>
</dbReference>
<evidence type="ECO:0000256" key="1">
    <source>
        <dbReference type="ARBA" id="ARBA00004141"/>
    </source>
</evidence>
<evidence type="ECO:0000313" key="12">
    <source>
        <dbReference type="EMBL" id="KLO19628.1"/>
    </source>
</evidence>
<evidence type="ECO:0000256" key="3">
    <source>
        <dbReference type="ARBA" id="ARBA00022448"/>
    </source>
</evidence>
<evidence type="ECO:0000256" key="5">
    <source>
        <dbReference type="ARBA" id="ARBA00022842"/>
    </source>
</evidence>
<feature type="transmembrane region" description="Helical" evidence="10">
    <location>
        <begin position="147"/>
        <end position="171"/>
    </location>
</feature>
<dbReference type="InterPro" id="IPR045349">
    <property type="entry name" value="SLC41A1-3"/>
</dbReference>
<proteinExistence type="inferred from homology"/>
<dbReference type="GO" id="GO:0008324">
    <property type="term" value="F:monoatomic cation transmembrane transporter activity"/>
    <property type="evidence" value="ECO:0007669"/>
    <property type="project" value="InterPro"/>
</dbReference>
<keyword evidence="6 10" id="KW-1133">Transmembrane helix</keyword>
<protein>
    <recommendedName>
        <fullName evidence="11">SLC41A/MgtE integral membrane domain-containing protein</fullName>
    </recommendedName>
</protein>
<dbReference type="Proteomes" id="UP000053477">
    <property type="component" value="Unassembled WGS sequence"/>
</dbReference>
<name>A0A0H2SD02_9AGAM</name>
<feature type="domain" description="SLC41A/MgtE integral membrane" evidence="11">
    <location>
        <begin position="350"/>
        <end position="487"/>
    </location>
</feature>
<keyword evidence="13" id="KW-1185">Reference proteome</keyword>
<dbReference type="InParanoid" id="A0A0H2SD02"/>
<feature type="transmembrane region" description="Helical" evidence="10">
    <location>
        <begin position="253"/>
        <end position="277"/>
    </location>
</feature>
<keyword evidence="7" id="KW-0406">Ion transport</keyword>
<organism evidence="12 13">
    <name type="scientific">Schizopora paradoxa</name>
    <dbReference type="NCBI Taxonomy" id="27342"/>
    <lineage>
        <taxon>Eukaryota</taxon>
        <taxon>Fungi</taxon>
        <taxon>Dikarya</taxon>
        <taxon>Basidiomycota</taxon>
        <taxon>Agaricomycotina</taxon>
        <taxon>Agaricomycetes</taxon>
        <taxon>Hymenochaetales</taxon>
        <taxon>Schizoporaceae</taxon>
        <taxon>Schizopora</taxon>
    </lineage>
</organism>
<evidence type="ECO:0000256" key="8">
    <source>
        <dbReference type="ARBA" id="ARBA00023136"/>
    </source>
</evidence>
<keyword evidence="5" id="KW-0460">Magnesium</keyword>
<keyword evidence="4 10" id="KW-0812">Transmembrane</keyword>
<dbReference type="PANTHER" id="PTHR16228">
    <property type="entry name" value="DIVALENT CATION TRANSPORTER SOLUTE CARRIER FAMILY 41"/>
    <property type="match status" value="1"/>
</dbReference>
<evidence type="ECO:0000259" key="11">
    <source>
        <dbReference type="Pfam" id="PF01769"/>
    </source>
</evidence>
<dbReference type="OrthoDB" id="666972at2759"/>
<evidence type="ECO:0000256" key="4">
    <source>
        <dbReference type="ARBA" id="ARBA00022692"/>
    </source>
</evidence>
<evidence type="ECO:0000256" key="6">
    <source>
        <dbReference type="ARBA" id="ARBA00022989"/>
    </source>
</evidence>
<feature type="domain" description="SLC41A/MgtE integral membrane" evidence="11">
    <location>
        <begin position="105"/>
        <end position="269"/>
    </location>
</feature>
<feature type="region of interest" description="Disordered" evidence="9">
    <location>
        <begin position="1"/>
        <end position="35"/>
    </location>
</feature>
<gene>
    <name evidence="12" type="ORF">SCHPADRAFT_817807</name>
</gene>
<dbReference type="AlphaFoldDB" id="A0A0H2SD02"/>
<evidence type="ECO:0000256" key="10">
    <source>
        <dbReference type="SAM" id="Phobius"/>
    </source>
</evidence>
<keyword evidence="8 10" id="KW-0472">Membrane</keyword>
<evidence type="ECO:0000256" key="7">
    <source>
        <dbReference type="ARBA" id="ARBA00023065"/>
    </source>
</evidence>
<dbReference type="PANTHER" id="PTHR16228:SF7">
    <property type="entry name" value="SLC41A_MGTE INTEGRAL MEMBRANE DOMAIN-CONTAINING PROTEIN"/>
    <property type="match status" value="1"/>
</dbReference>
<evidence type="ECO:0000256" key="2">
    <source>
        <dbReference type="ARBA" id="ARBA00009749"/>
    </source>
</evidence>
<feature type="transmembrane region" description="Helical" evidence="10">
    <location>
        <begin position="344"/>
        <end position="363"/>
    </location>
</feature>
<accession>A0A0H2SD02</accession>
<feature type="transmembrane region" description="Helical" evidence="10">
    <location>
        <begin position="283"/>
        <end position="304"/>
    </location>
</feature>
<comment type="similarity">
    <text evidence="2">Belongs to the SLC41A transporter family.</text>
</comment>
<feature type="transmembrane region" description="Helical" evidence="10">
    <location>
        <begin position="425"/>
        <end position="450"/>
    </location>
</feature>
<dbReference type="InterPro" id="IPR006667">
    <property type="entry name" value="SLC41_membr_dom"/>
</dbReference>
<keyword evidence="3" id="KW-0813">Transport</keyword>
<comment type="subcellular location">
    <subcellularLocation>
        <location evidence="1">Membrane</location>
        <topology evidence="1">Multi-pass membrane protein</topology>
    </subcellularLocation>
</comment>
<dbReference type="GO" id="GO:0005886">
    <property type="term" value="C:plasma membrane"/>
    <property type="evidence" value="ECO:0007669"/>
    <property type="project" value="TreeGrafter"/>
</dbReference>
<dbReference type="Gene3D" id="1.10.357.20">
    <property type="entry name" value="SLC41 divalent cation transporters, integral membrane domain"/>
    <property type="match status" value="2"/>
</dbReference>
<sequence>MNRLDLEDDAGRRSPAVDGFEASEDGSTSDDEGDVALLNSETRLRGRDPSEESTGATWSKVKDIVIETAPTLLFTTVGLLFTGELLDHVSHWKAMRRIDELIIIIPVILNLKGNLEMNLSARLGTASNVGELDDKTGRYGILFGNMALLQVQAALVSFVAACLSFVLGLIIPRSQSSSSASSELASNVSIYMRRPRPKVPLDPSRSPSGAPEFIMVATTGILSAALSSLILGSFMCTLVIFCRKVRLNPDNIAPPIAACLGDLITLCLLGLVSSLLVNFVETPVPLVLLILLVLTAVACAVIVHRNEYVRPLITQGWTPLFGAMVISTATGIILDLFVSRYSGFALLAVIISGLPGAVGSVFVSRISTALHAATPSSIIGPAFMPVKNSSSAPSASPRLALITLFVITIPVEIVFLAVLRGVGWLQLPFVFIAFSLVFFCITVYVSLILAKFLTNYLWSKGHDPDMYAMPIHSSVVDLVGQLLLVVCFEVVASLGGKVEVQPGHAH</sequence>
<feature type="compositionally biased region" description="Acidic residues" evidence="9">
    <location>
        <begin position="21"/>
        <end position="34"/>
    </location>
</feature>
<dbReference type="EMBL" id="KQ085885">
    <property type="protein sequence ID" value="KLO19628.1"/>
    <property type="molecule type" value="Genomic_DNA"/>
</dbReference>
<feature type="transmembrane region" description="Helical" evidence="10">
    <location>
        <begin position="399"/>
        <end position="419"/>
    </location>
</feature>
<dbReference type="STRING" id="27342.A0A0H2SD02"/>
<dbReference type="Pfam" id="PF01769">
    <property type="entry name" value="MgtE"/>
    <property type="match status" value="2"/>
</dbReference>
<evidence type="ECO:0000256" key="9">
    <source>
        <dbReference type="SAM" id="MobiDB-lite"/>
    </source>
</evidence>
<reference evidence="12 13" key="1">
    <citation type="submission" date="2015-04" db="EMBL/GenBank/DDBJ databases">
        <title>Complete genome sequence of Schizopora paradoxa KUC8140, a cosmopolitan wood degrader in East Asia.</title>
        <authorList>
            <consortium name="DOE Joint Genome Institute"/>
            <person name="Min B."/>
            <person name="Park H."/>
            <person name="Jang Y."/>
            <person name="Kim J.-J."/>
            <person name="Kim K.H."/>
            <person name="Pangilinan J."/>
            <person name="Lipzen A."/>
            <person name="Riley R."/>
            <person name="Grigoriev I.V."/>
            <person name="Spatafora J.W."/>
            <person name="Choi I.-G."/>
        </authorList>
    </citation>
    <scope>NUCLEOTIDE SEQUENCE [LARGE SCALE GENOMIC DNA]</scope>
    <source>
        <strain evidence="12 13">KUC8140</strain>
    </source>
</reference>
<feature type="transmembrane region" description="Helical" evidence="10">
    <location>
        <begin position="316"/>
        <end position="338"/>
    </location>
</feature>